<reference evidence="2 3" key="1">
    <citation type="submission" date="2024-04" db="EMBL/GenBank/DDBJ databases">
        <title>Phyllosticta paracitricarpa is synonymous to the EU quarantine fungus P. citricarpa based on phylogenomic analyses.</title>
        <authorList>
            <consortium name="Lawrence Berkeley National Laboratory"/>
            <person name="Van Ingen-Buijs V.A."/>
            <person name="Van Westerhoven A.C."/>
            <person name="Haridas S."/>
            <person name="Skiadas P."/>
            <person name="Martin F."/>
            <person name="Groenewald J.Z."/>
            <person name="Crous P.W."/>
            <person name="Seidl M.F."/>
        </authorList>
    </citation>
    <scope>NUCLEOTIDE SEQUENCE [LARGE SCALE GENOMIC DNA]</scope>
    <source>
        <strain evidence="2 3">CBS 123374</strain>
    </source>
</reference>
<comment type="caution">
    <text evidence="2">The sequence shown here is derived from an EMBL/GenBank/DDBJ whole genome shotgun (WGS) entry which is preliminary data.</text>
</comment>
<proteinExistence type="predicted"/>
<keyword evidence="1" id="KW-1133">Transmembrane helix</keyword>
<accession>A0ABR1YML6</accession>
<evidence type="ECO:0000313" key="2">
    <source>
        <dbReference type="EMBL" id="KAK8233741.1"/>
    </source>
</evidence>
<keyword evidence="3" id="KW-1185">Reference proteome</keyword>
<dbReference type="EMBL" id="JBBWRZ010000006">
    <property type="protein sequence ID" value="KAK8233741.1"/>
    <property type="molecule type" value="Genomic_DNA"/>
</dbReference>
<keyword evidence="1" id="KW-0472">Membrane</keyword>
<sequence>MAGGPNSHLKILHDDAAMQKIADIGPNRYKYFRWTPRTAWYSICYAIVVPSVVGYLAYATEGKYYMRGKRRGDVIKEF</sequence>
<dbReference type="PANTHER" id="PTHR39476">
    <property type="entry name" value="NADH:UBIQUINONE OXIDOREDUCTASE 6.6KD SUBUNIT"/>
    <property type="match status" value="1"/>
</dbReference>
<evidence type="ECO:0008006" key="4">
    <source>
        <dbReference type="Google" id="ProtNLM"/>
    </source>
</evidence>
<keyword evidence="1" id="KW-0812">Transmembrane</keyword>
<evidence type="ECO:0000256" key="1">
    <source>
        <dbReference type="SAM" id="Phobius"/>
    </source>
</evidence>
<dbReference type="Proteomes" id="UP001492380">
    <property type="component" value="Unassembled WGS sequence"/>
</dbReference>
<feature type="transmembrane region" description="Helical" evidence="1">
    <location>
        <begin position="39"/>
        <end position="60"/>
    </location>
</feature>
<gene>
    <name evidence="2" type="ORF">HDK90DRAFT_511536</name>
</gene>
<name>A0ABR1YML6_9PEZI</name>
<protein>
    <recommendedName>
        <fullName evidence="4">NADH dehydrogenase [ubiquinone] 1 beta subcomplex subunit 4</fullName>
    </recommendedName>
</protein>
<evidence type="ECO:0000313" key="3">
    <source>
        <dbReference type="Proteomes" id="UP001492380"/>
    </source>
</evidence>
<dbReference type="PANTHER" id="PTHR39476:SF1">
    <property type="entry name" value="NADH DEHYDROGENASE [UBIQUINONE] 1 BETA SUBCOMPLEX SUBUNIT 4"/>
    <property type="match status" value="1"/>
</dbReference>
<organism evidence="2 3">
    <name type="scientific">Phyllosticta capitalensis</name>
    <dbReference type="NCBI Taxonomy" id="121624"/>
    <lineage>
        <taxon>Eukaryota</taxon>
        <taxon>Fungi</taxon>
        <taxon>Dikarya</taxon>
        <taxon>Ascomycota</taxon>
        <taxon>Pezizomycotina</taxon>
        <taxon>Dothideomycetes</taxon>
        <taxon>Dothideomycetes incertae sedis</taxon>
        <taxon>Botryosphaeriales</taxon>
        <taxon>Phyllostictaceae</taxon>
        <taxon>Phyllosticta</taxon>
    </lineage>
</organism>